<dbReference type="SUPFAM" id="SSF53756">
    <property type="entry name" value="UDP-Glycosyltransferase/glycogen phosphorylase"/>
    <property type="match status" value="1"/>
</dbReference>
<evidence type="ECO:0008006" key="3">
    <source>
        <dbReference type="Google" id="ProtNLM"/>
    </source>
</evidence>
<protein>
    <recommendedName>
        <fullName evidence="3">Glycosyltransferase family 9 protein</fullName>
    </recommendedName>
</protein>
<dbReference type="RefSeq" id="WP_200487176.1">
    <property type="nucleotide sequence ID" value="NZ_JAEPIV010000031.1"/>
</dbReference>
<dbReference type="Gene3D" id="3.40.50.2000">
    <property type="entry name" value="Glycogen Phosphorylase B"/>
    <property type="match status" value="1"/>
</dbReference>
<name>A0ABS1I6W8_9PROT</name>
<dbReference type="EMBL" id="JAEPIV010000031">
    <property type="protein sequence ID" value="MBK4722808.1"/>
    <property type="molecule type" value="Genomic_DNA"/>
</dbReference>
<proteinExistence type="predicted"/>
<dbReference type="Proteomes" id="UP000654452">
    <property type="component" value="Unassembled WGS sequence"/>
</dbReference>
<evidence type="ECO:0000313" key="1">
    <source>
        <dbReference type="EMBL" id="MBK4722808.1"/>
    </source>
</evidence>
<sequence>MTRVLLGQLGANGDCLYTTILARQIRNDFPDAHITWAISSQCAPVLVNNPHIDAVWEIPVGDWGQQETMWRVFEREATRRLLRHDFDRAYLSQIWPNNFQNFDGTIRPSILRSYGRPITVPIENVIVLTADEEQRVEDFVRRTGLMNHEHRILFECSPKSGQSFVTPDLAQEIAERVYAELPSASFVFSTHLPMSMRHPHSHHGGTLSLRESAALTHSCTLFVGAGSGGTVAATSTAARPLPNIQLLSESRSVFGCFSHDFDYWGLPNGHMLDMTEEDPGHIARCIVTACREGIVAARDGFGETIPVHFGYYVELIEMCLLQKHRYLDAAQSLLTTVERYGWHPRLAGFARDRLQPLLASDPGWTFPHRRRIAEELGDRLFSAQLSTAIGQDS</sequence>
<keyword evidence="2" id="KW-1185">Reference proteome</keyword>
<organism evidence="1 2">
    <name type="scientific">Azospirillum aestuarii</name>
    <dbReference type="NCBI Taxonomy" id="2802052"/>
    <lineage>
        <taxon>Bacteria</taxon>
        <taxon>Pseudomonadati</taxon>
        <taxon>Pseudomonadota</taxon>
        <taxon>Alphaproteobacteria</taxon>
        <taxon>Rhodospirillales</taxon>
        <taxon>Azospirillaceae</taxon>
        <taxon>Azospirillum</taxon>
    </lineage>
</organism>
<accession>A0ABS1I6W8</accession>
<gene>
    <name evidence="1" type="ORF">JJL56_28530</name>
</gene>
<reference evidence="1 2" key="1">
    <citation type="submission" date="2021-01" db="EMBL/GenBank/DDBJ databases">
        <title>Azospirillum sp. YIM DDC1 draft genome.</title>
        <authorList>
            <person name="Wang Y.-X."/>
        </authorList>
    </citation>
    <scope>NUCLEOTIDE SEQUENCE [LARGE SCALE GENOMIC DNA]</scope>
    <source>
        <strain evidence="1 2">YIM DDC1</strain>
    </source>
</reference>
<comment type="caution">
    <text evidence="1">The sequence shown here is derived from an EMBL/GenBank/DDBJ whole genome shotgun (WGS) entry which is preliminary data.</text>
</comment>
<evidence type="ECO:0000313" key="2">
    <source>
        <dbReference type="Proteomes" id="UP000654452"/>
    </source>
</evidence>